<accession>A0A0F8WDE2</accession>
<protein>
    <submittedName>
        <fullName evidence="2">Uncharacterized protein</fullName>
    </submittedName>
</protein>
<comment type="caution">
    <text evidence="2">The sequence shown here is derived from an EMBL/GenBank/DDBJ whole genome shotgun (WGS) entry which is preliminary data.</text>
</comment>
<sequence>MSKTSEDNARTQEAMRRRAEEQAKKQPCRTCKGEGLVMNIETGLFVVCNKCDEDGMVSKKAAP</sequence>
<proteinExistence type="predicted"/>
<dbReference type="EMBL" id="LAZR01065944">
    <property type="protein sequence ID" value="KKK54538.1"/>
    <property type="molecule type" value="Genomic_DNA"/>
</dbReference>
<dbReference type="InterPro" id="IPR036410">
    <property type="entry name" value="HSP_DnaJ_Cys-rich_dom_sf"/>
</dbReference>
<feature type="region of interest" description="Disordered" evidence="1">
    <location>
        <begin position="1"/>
        <end position="27"/>
    </location>
</feature>
<dbReference type="SUPFAM" id="SSF57938">
    <property type="entry name" value="DnaJ/Hsp40 cysteine-rich domain"/>
    <property type="match status" value="1"/>
</dbReference>
<feature type="compositionally biased region" description="Basic and acidic residues" evidence="1">
    <location>
        <begin position="1"/>
        <end position="24"/>
    </location>
</feature>
<evidence type="ECO:0000256" key="1">
    <source>
        <dbReference type="SAM" id="MobiDB-lite"/>
    </source>
</evidence>
<name>A0A0F8WDE2_9ZZZZ</name>
<organism evidence="2">
    <name type="scientific">marine sediment metagenome</name>
    <dbReference type="NCBI Taxonomy" id="412755"/>
    <lineage>
        <taxon>unclassified sequences</taxon>
        <taxon>metagenomes</taxon>
        <taxon>ecological metagenomes</taxon>
    </lineage>
</organism>
<dbReference type="Gene3D" id="2.10.230.10">
    <property type="entry name" value="Heat shock protein DnaJ, cysteine-rich domain"/>
    <property type="match status" value="1"/>
</dbReference>
<gene>
    <name evidence="2" type="ORF">LCGC14_3083690</name>
</gene>
<reference evidence="2" key="1">
    <citation type="journal article" date="2015" name="Nature">
        <title>Complex archaea that bridge the gap between prokaryotes and eukaryotes.</title>
        <authorList>
            <person name="Spang A."/>
            <person name="Saw J.H."/>
            <person name="Jorgensen S.L."/>
            <person name="Zaremba-Niedzwiedzka K."/>
            <person name="Martijn J."/>
            <person name="Lind A.E."/>
            <person name="van Eijk R."/>
            <person name="Schleper C."/>
            <person name="Guy L."/>
            <person name="Ettema T.J."/>
        </authorList>
    </citation>
    <scope>NUCLEOTIDE SEQUENCE</scope>
</reference>
<evidence type="ECO:0000313" key="2">
    <source>
        <dbReference type="EMBL" id="KKK54538.1"/>
    </source>
</evidence>
<dbReference type="AlphaFoldDB" id="A0A0F8WDE2"/>